<dbReference type="InterPro" id="IPR013151">
    <property type="entry name" value="Immunoglobulin_dom"/>
</dbReference>
<protein>
    <recommendedName>
        <fullName evidence="13">Interleukin 18 receptor 1</fullName>
    </recommendedName>
</protein>
<feature type="domain" description="Ig-like" evidence="10">
    <location>
        <begin position="215"/>
        <end position="311"/>
    </location>
</feature>
<dbReference type="OMA" id="THFREHD"/>
<feature type="signal peptide" evidence="8">
    <location>
        <begin position="1"/>
        <end position="21"/>
    </location>
</feature>
<keyword evidence="8" id="KW-0732">Signal</keyword>
<dbReference type="SMART" id="SM00255">
    <property type="entry name" value="TIR"/>
    <property type="match status" value="1"/>
</dbReference>
<dbReference type="Gene3D" id="3.40.50.10140">
    <property type="entry name" value="Toll/interleukin-1 receptor homology (TIR) domain"/>
    <property type="match status" value="1"/>
</dbReference>
<dbReference type="SUPFAM" id="SSF52200">
    <property type="entry name" value="Toll/Interleukin receptor TIR domain"/>
    <property type="match status" value="1"/>
</dbReference>
<feature type="domain" description="TIR" evidence="9">
    <location>
        <begin position="369"/>
        <end position="515"/>
    </location>
</feature>
<dbReference type="Proteomes" id="UP000261620">
    <property type="component" value="Unplaced"/>
</dbReference>
<keyword evidence="6" id="KW-0393">Immunoglobulin domain</keyword>
<reference evidence="11" key="1">
    <citation type="submission" date="2025-08" db="UniProtKB">
        <authorList>
            <consortium name="Ensembl"/>
        </authorList>
    </citation>
    <scope>IDENTIFICATION</scope>
</reference>
<dbReference type="InterPro" id="IPR003599">
    <property type="entry name" value="Ig_sub"/>
</dbReference>
<keyword evidence="3" id="KW-0520">NAD</keyword>
<dbReference type="Ensembl" id="ENSMMOT00000024711.1">
    <property type="protein sequence ID" value="ENSMMOP00000024302.1"/>
    <property type="gene ID" value="ENSMMOG00000018490.1"/>
</dbReference>
<dbReference type="InterPro" id="IPR000157">
    <property type="entry name" value="TIR_dom"/>
</dbReference>
<dbReference type="SMART" id="SM00409">
    <property type="entry name" value="IG"/>
    <property type="match status" value="2"/>
</dbReference>
<dbReference type="PROSITE" id="PS50835">
    <property type="entry name" value="IG_LIKE"/>
    <property type="match status" value="2"/>
</dbReference>
<evidence type="ECO:0000313" key="12">
    <source>
        <dbReference type="Proteomes" id="UP000261620"/>
    </source>
</evidence>
<evidence type="ECO:0000256" key="8">
    <source>
        <dbReference type="SAM" id="SignalP"/>
    </source>
</evidence>
<evidence type="ECO:0000256" key="3">
    <source>
        <dbReference type="ARBA" id="ARBA00023027"/>
    </source>
</evidence>
<keyword evidence="2" id="KW-0378">Hydrolase</keyword>
<dbReference type="PROSITE" id="PS51257">
    <property type="entry name" value="PROKAR_LIPOPROTEIN"/>
    <property type="match status" value="1"/>
</dbReference>
<evidence type="ECO:0000256" key="7">
    <source>
        <dbReference type="SAM" id="Phobius"/>
    </source>
</evidence>
<name>A0A3Q4BSJ3_MOLML</name>
<evidence type="ECO:0000259" key="9">
    <source>
        <dbReference type="PROSITE" id="PS50104"/>
    </source>
</evidence>
<evidence type="ECO:0000256" key="1">
    <source>
        <dbReference type="ARBA" id="ARBA00009752"/>
    </source>
</evidence>
<dbReference type="InterPro" id="IPR015621">
    <property type="entry name" value="IL-1_rcpt_fam"/>
</dbReference>
<dbReference type="STRING" id="94237.ENSMMOP00000024302"/>
<sequence length="537" mass="59826">MEKVAPVSLFFLLTSLTGACPQRSMEVNVKAGEMVVLGCPLYVNHSHPELIWTSHTNQGMDLTRMSSAEERRMGILVHGRTLVILTASVNHQGTYSCSFGNVSRHCFMLQLGTTLARYNRTCNAQEYCALDCPKQNIPALNALNITSKGSIWYKEGESLLILGYFSRVKKTDHGVYSCMRSYLYDGQIYNMTFKIVLDVKGKTKAFWKYAAITSPLMNATFHVDLGSPFSINCTASLYSEEDEVFWLNGDSFVETNDSLPIFYNFTRESSAEGIRMVASLVFRNVSQRDLSQNYTCKLETDSDPSSSVTVTLQKKPSSPSPSYCSLALSVISIVMVMVLATTVFVKFKINITLFLRDTLGCHSSISDGKSHDAFLMCYKSDTEVGLKEHDRKWLKIVLEETFGYSLCLFERDVLPGKAIAEAVLDCIELSQTVVLVPSSSDHCLGSDLLSAIHAALVERQTRLIFIKTEVTEALGSGSISEALQLLSKTGDCVTWKGESSMSPSSSFWKQLRYYLPAPQHRPTPRTRLLQTNQDDCC</sequence>
<evidence type="ECO:0000256" key="5">
    <source>
        <dbReference type="ARBA" id="ARBA00023180"/>
    </source>
</evidence>
<dbReference type="InterPro" id="IPR035897">
    <property type="entry name" value="Toll_tir_struct_dom_sf"/>
</dbReference>
<feature type="domain" description="Ig-like" evidence="10">
    <location>
        <begin position="21"/>
        <end position="97"/>
    </location>
</feature>
<dbReference type="SUPFAM" id="SSF48726">
    <property type="entry name" value="Immunoglobulin"/>
    <property type="match status" value="2"/>
</dbReference>
<dbReference type="InterPro" id="IPR013783">
    <property type="entry name" value="Ig-like_fold"/>
</dbReference>
<feature type="chain" id="PRO_5018716118" description="Interleukin 18 receptor 1" evidence="8">
    <location>
        <begin position="22"/>
        <end position="537"/>
    </location>
</feature>
<dbReference type="AlphaFoldDB" id="A0A3Q4BSJ3"/>
<keyword evidence="7" id="KW-0472">Membrane</keyword>
<accession>A0A3Q4BSJ3</accession>
<reference evidence="11" key="2">
    <citation type="submission" date="2025-09" db="UniProtKB">
        <authorList>
            <consortium name="Ensembl"/>
        </authorList>
    </citation>
    <scope>IDENTIFICATION</scope>
</reference>
<dbReference type="PRINTS" id="PR01537">
    <property type="entry name" value="INTRLKN1R1F"/>
</dbReference>
<organism evidence="11 12">
    <name type="scientific">Mola mola</name>
    <name type="common">Ocean sunfish</name>
    <name type="synonym">Tetraodon mola</name>
    <dbReference type="NCBI Taxonomy" id="94237"/>
    <lineage>
        <taxon>Eukaryota</taxon>
        <taxon>Metazoa</taxon>
        <taxon>Chordata</taxon>
        <taxon>Craniata</taxon>
        <taxon>Vertebrata</taxon>
        <taxon>Euteleostomi</taxon>
        <taxon>Actinopterygii</taxon>
        <taxon>Neopterygii</taxon>
        <taxon>Teleostei</taxon>
        <taxon>Neoteleostei</taxon>
        <taxon>Acanthomorphata</taxon>
        <taxon>Eupercaria</taxon>
        <taxon>Tetraodontiformes</taxon>
        <taxon>Molidae</taxon>
        <taxon>Mola</taxon>
    </lineage>
</organism>
<keyword evidence="5" id="KW-0325">Glycoprotein</keyword>
<dbReference type="PANTHER" id="PTHR11890">
    <property type="entry name" value="INTERLEUKIN-1 RECEPTOR FAMILY MEMBER"/>
    <property type="match status" value="1"/>
</dbReference>
<dbReference type="Gene3D" id="2.60.40.10">
    <property type="entry name" value="Immunoglobulins"/>
    <property type="match status" value="3"/>
</dbReference>
<dbReference type="Pfam" id="PF00047">
    <property type="entry name" value="ig"/>
    <property type="match status" value="1"/>
</dbReference>
<dbReference type="GO" id="GO:0016787">
    <property type="term" value="F:hydrolase activity"/>
    <property type="evidence" value="ECO:0007669"/>
    <property type="project" value="UniProtKB-KW"/>
</dbReference>
<dbReference type="PROSITE" id="PS50104">
    <property type="entry name" value="TIR"/>
    <property type="match status" value="1"/>
</dbReference>
<proteinExistence type="inferred from homology"/>
<evidence type="ECO:0000256" key="4">
    <source>
        <dbReference type="ARBA" id="ARBA00023157"/>
    </source>
</evidence>
<evidence type="ECO:0000259" key="10">
    <source>
        <dbReference type="PROSITE" id="PS50835"/>
    </source>
</evidence>
<comment type="similarity">
    <text evidence="1">Belongs to the interleukin-1 receptor family.</text>
</comment>
<dbReference type="GO" id="GO:0007165">
    <property type="term" value="P:signal transduction"/>
    <property type="evidence" value="ECO:0007669"/>
    <property type="project" value="InterPro"/>
</dbReference>
<keyword evidence="12" id="KW-1185">Reference proteome</keyword>
<dbReference type="PANTHER" id="PTHR11890:SF6">
    <property type="entry name" value="INTERLEUKIN-18 RECEPTOR 1"/>
    <property type="match status" value="1"/>
</dbReference>
<dbReference type="Pfam" id="PF01582">
    <property type="entry name" value="TIR"/>
    <property type="match status" value="1"/>
</dbReference>
<dbReference type="InterPro" id="IPR036179">
    <property type="entry name" value="Ig-like_dom_sf"/>
</dbReference>
<dbReference type="InterPro" id="IPR007110">
    <property type="entry name" value="Ig-like_dom"/>
</dbReference>
<evidence type="ECO:0008006" key="13">
    <source>
        <dbReference type="Google" id="ProtNLM"/>
    </source>
</evidence>
<keyword evidence="7" id="KW-0812">Transmembrane</keyword>
<evidence type="ECO:0000256" key="2">
    <source>
        <dbReference type="ARBA" id="ARBA00022801"/>
    </source>
</evidence>
<keyword evidence="7" id="KW-1133">Transmembrane helix</keyword>
<keyword evidence="4" id="KW-1015">Disulfide bond</keyword>
<feature type="transmembrane region" description="Helical" evidence="7">
    <location>
        <begin position="326"/>
        <end position="347"/>
    </location>
</feature>
<evidence type="ECO:0000313" key="11">
    <source>
        <dbReference type="Ensembl" id="ENSMMOP00000024302.1"/>
    </source>
</evidence>
<evidence type="ECO:0000256" key="6">
    <source>
        <dbReference type="ARBA" id="ARBA00023319"/>
    </source>
</evidence>